<evidence type="ECO:0000313" key="1">
    <source>
        <dbReference type="EMBL" id="ACU63816.1"/>
    </source>
</evidence>
<dbReference type="KEGG" id="cpi:Cpin_6412"/>
<dbReference type="EMBL" id="CP001699">
    <property type="protein sequence ID" value="ACU63816.1"/>
    <property type="molecule type" value="Genomic_DNA"/>
</dbReference>
<evidence type="ECO:0000313" key="2">
    <source>
        <dbReference type="Proteomes" id="UP000002215"/>
    </source>
</evidence>
<sequence>MVNAKINIPGHIVNYFIKKNRLKKMLLFCLLRLWKFAERDIERGEIAHGMRRKTGQFAYIE</sequence>
<dbReference type="AlphaFoldDB" id="A0A979GZB9"/>
<reference evidence="1 2" key="2">
    <citation type="journal article" date="2010" name="Stand. Genomic Sci.">
        <title>Complete genome sequence of Chitinophaga pinensis type strain (UQM 2034).</title>
        <authorList>
            <person name="Glavina Del Rio T."/>
            <person name="Abt B."/>
            <person name="Spring S."/>
            <person name="Lapidus A."/>
            <person name="Nolan M."/>
            <person name="Tice H."/>
            <person name="Copeland A."/>
            <person name="Cheng J.F."/>
            <person name="Chen F."/>
            <person name="Bruce D."/>
            <person name="Goodwin L."/>
            <person name="Pitluck S."/>
            <person name="Ivanova N."/>
            <person name="Mavromatis K."/>
            <person name="Mikhailova N."/>
            <person name="Pati A."/>
            <person name="Chen A."/>
            <person name="Palaniappan K."/>
            <person name="Land M."/>
            <person name="Hauser L."/>
            <person name="Chang Y.J."/>
            <person name="Jeffries C.D."/>
            <person name="Chain P."/>
            <person name="Saunders E."/>
            <person name="Detter J.C."/>
            <person name="Brettin T."/>
            <person name="Rohde M."/>
            <person name="Goker M."/>
            <person name="Bristow J."/>
            <person name="Eisen J.A."/>
            <person name="Markowitz V."/>
            <person name="Hugenholtz P."/>
            <person name="Kyrpides N.C."/>
            <person name="Klenk H.P."/>
            <person name="Lucas S."/>
        </authorList>
    </citation>
    <scope>NUCLEOTIDE SEQUENCE [LARGE SCALE GENOMIC DNA]</scope>
    <source>
        <strain evidence="2">ATCC 43595 / DSM 2588 / LMG 13176 / NBRC 15968 / NCIMB 11800 / UQM 2034</strain>
    </source>
</reference>
<accession>A0A979GZB9</accession>
<gene>
    <name evidence="1" type="ordered locus">Cpin_6412</name>
</gene>
<organism evidence="1 2">
    <name type="scientific">Chitinophaga pinensis (strain ATCC 43595 / DSM 2588 / LMG 13176 / NBRC 15968 / NCIMB 11800 / UQM 2034)</name>
    <dbReference type="NCBI Taxonomy" id="485918"/>
    <lineage>
        <taxon>Bacteria</taxon>
        <taxon>Pseudomonadati</taxon>
        <taxon>Bacteroidota</taxon>
        <taxon>Chitinophagia</taxon>
        <taxon>Chitinophagales</taxon>
        <taxon>Chitinophagaceae</taxon>
        <taxon>Chitinophaga</taxon>
    </lineage>
</organism>
<protein>
    <submittedName>
        <fullName evidence="1">Uncharacterized protein</fullName>
    </submittedName>
</protein>
<dbReference type="Proteomes" id="UP000002215">
    <property type="component" value="Chromosome"/>
</dbReference>
<reference evidence="2" key="1">
    <citation type="submission" date="2009-08" db="EMBL/GenBank/DDBJ databases">
        <title>The complete genome of Chitinophaga pinensis DSM 2588.</title>
        <authorList>
            <consortium name="US DOE Joint Genome Institute (JGI-PGF)"/>
            <person name="Lucas S."/>
            <person name="Copeland A."/>
            <person name="Lapidus A."/>
            <person name="Glavina del Rio T."/>
            <person name="Dalin E."/>
            <person name="Tice H."/>
            <person name="Bruce D."/>
            <person name="Goodwin L."/>
            <person name="Pitluck S."/>
            <person name="Kyrpides N."/>
            <person name="Mavromatis K."/>
            <person name="Ivanova N."/>
            <person name="Mikhailova N."/>
            <person name="Sims D."/>
            <person name="Meinche L."/>
            <person name="Brettin T."/>
            <person name="Detter J.C."/>
            <person name="Han C."/>
            <person name="Larimer F."/>
            <person name="Land M."/>
            <person name="Hauser L."/>
            <person name="Markowitz V."/>
            <person name="Cheng J.-F."/>
            <person name="Hugenholtz P."/>
            <person name="Woyke T."/>
            <person name="Wu D."/>
            <person name="Spring S."/>
            <person name="Klenk H.-P."/>
            <person name="Eisen J.A."/>
        </authorList>
    </citation>
    <scope>NUCLEOTIDE SEQUENCE [LARGE SCALE GENOMIC DNA]</scope>
    <source>
        <strain evidence="2">ATCC 43595 / DSM 2588 / LMG 13176 / NBRC 15968 / NCIMB 11800 / UQM 2034</strain>
    </source>
</reference>
<name>A0A979GZB9_CHIPD</name>
<proteinExistence type="predicted"/>